<comment type="caution">
    <text evidence="4">The sequence shown here is derived from an EMBL/GenBank/DDBJ whole genome shotgun (WGS) entry which is preliminary data.</text>
</comment>
<evidence type="ECO:0000259" key="3">
    <source>
        <dbReference type="PROSITE" id="PS50102"/>
    </source>
</evidence>
<dbReference type="SUPFAM" id="SSF54928">
    <property type="entry name" value="RNA-binding domain, RBD"/>
    <property type="match status" value="1"/>
</dbReference>
<keyword evidence="1" id="KW-0694">RNA-binding</keyword>
<dbReference type="Gene3D" id="3.30.70.330">
    <property type="match status" value="1"/>
</dbReference>
<gene>
    <name evidence="4" type="primary">SCL30A_0</name>
    <name evidence="4" type="ORF">Zm00014a_025408</name>
</gene>
<reference evidence="4" key="1">
    <citation type="journal article" date="2018" name="Nat. Genet.">
        <title>Extensive intraspecific gene order and gene structural variations between Mo17 and other maize genomes.</title>
        <authorList>
            <person name="Sun S."/>
            <person name="Zhou Y."/>
            <person name="Chen J."/>
            <person name="Shi J."/>
            <person name="Zhao H."/>
            <person name="Zhao H."/>
            <person name="Song W."/>
            <person name="Zhang M."/>
            <person name="Cui Y."/>
            <person name="Dong X."/>
            <person name="Liu H."/>
            <person name="Ma X."/>
            <person name="Jiao Y."/>
            <person name="Wang B."/>
            <person name="Wei X."/>
            <person name="Stein J.C."/>
            <person name="Glaubitz J.C."/>
            <person name="Lu F."/>
            <person name="Yu G."/>
            <person name="Liang C."/>
            <person name="Fengler K."/>
            <person name="Li B."/>
            <person name="Rafalski A."/>
            <person name="Schnable P.S."/>
            <person name="Ware D.H."/>
            <person name="Buckler E.S."/>
            <person name="Lai J."/>
        </authorList>
    </citation>
    <scope>NUCLEOTIDE SEQUENCE [LARGE SCALE GENOMIC DNA]</scope>
    <source>
        <tissue evidence="4">Seedling</tissue>
    </source>
</reference>
<dbReference type="EMBL" id="NCVQ01000001">
    <property type="protein sequence ID" value="PWZ57929.1"/>
    <property type="molecule type" value="Genomic_DNA"/>
</dbReference>
<dbReference type="InterPro" id="IPR000504">
    <property type="entry name" value="RRM_dom"/>
</dbReference>
<proteinExistence type="predicted"/>
<dbReference type="InterPro" id="IPR050441">
    <property type="entry name" value="RBM"/>
</dbReference>
<dbReference type="PROSITE" id="PS50102">
    <property type="entry name" value="RRM"/>
    <property type="match status" value="1"/>
</dbReference>
<dbReference type="InterPro" id="IPR035979">
    <property type="entry name" value="RBD_domain_sf"/>
</dbReference>
<dbReference type="InterPro" id="IPR012677">
    <property type="entry name" value="Nucleotide-bd_a/b_plait_sf"/>
</dbReference>
<dbReference type="PANTHER" id="PTHR48034">
    <property type="entry name" value="TRANSFORMER-2 SEX-DETERMINING PROTEIN-RELATED"/>
    <property type="match status" value="1"/>
</dbReference>
<evidence type="ECO:0000256" key="1">
    <source>
        <dbReference type="PROSITE-ProRule" id="PRU00176"/>
    </source>
</evidence>
<name>A0A317YH64_MAIZE</name>
<dbReference type="AlphaFoldDB" id="A0A317YH64"/>
<dbReference type="ExpressionAtlas" id="A0A317YH64">
    <property type="expression patterns" value="baseline"/>
</dbReference>
<feature type="domain" description="RRM" evidence="3">
    <location>
        <begin position="10"/>
        <end position="88"/>
    </location>
</feature>
<evidence type="ECO:0000313" key="4">
    <source>
        <dbReference type="EMBL" id="PWZ57929.1"/>
    </source>
</evidence>
<organism evidence="4">
    <name type="scientific">Zea mays</name>
    <name type="common">Maize</name>
    <dbReference type="NCBI Taxonomy" id="4577"/>
    <lineage>
        <taxon>Eukaryota</taxon>
        <taxon>Viridiplantae</taxon>
        <taxon>Streptophyta</taxon>
        <taxon>Embryophyta</taxon>
        <taxon>Tracheophyta</taxon>
        <taxon>Spermatophyta</taxon>
        <taxon>Magnoliopsida</taxon>
        <taxon>Liliopsida</taxon>
        <taxon>Poales</taxon>
        <taxon>Poaceae</taxon>
        <taxon>PACMAD clade</taxon>
        <taxon>Panicoideae</taxon>
        <taxon>Andropogonodae</taxon>
        <taxon>Andropogoneae</taxon>
        <taxon>Tripsacinae</taxon>
        <taxon>Zea</taxon>
    </lineage>
</organism>
<sequence>MARRRTESRSTVVVRGERKRRPSYHLREPFGRFGRVKDIYLPKDYYTQQFRGFGFVEYVDLEAASNAKHYMDGQIVLGRKLRVVYAQDVRKSPSAMRLRAIERSGGGPSCVRRSRSRSPGYHDSPRGRSRSRSRSYSAAQHYSRYDLLPSYCPRLLDLERDRHQLTADQRVQAPVLAGLLPGRDLLLMASEENTGCIPYLWVTRLLLALEGTYFCKPLGSLISLVDTFKYGLRIFVESSFYGIMPF</sequence>
<accession>A0A317YH64</accession>
<dbReference type="GO" id="GO:0003723">
    <property type="term" value="F:RNA binding"/>
    <property type="evidence" value="ECO:0007669"/>
    <property type="project" value="UniProtKB-UniRule"/>
</dbReference>
<evidence type="ECO:0000256" key="2">
    <source>
        <dbReference type="SAM" id="MobiDB-lite"/>
    </source>
</evidence>
<protein>
    <submittedName>
        <fullName evidence="4">Serine/arginine-rich SC35-like splicing factor SCL30A</fullName>
    </submittedName>
</protein>
<feature type="region of interest" description="Disordered" evidence="2">
    <location>
        <begin position="103"/>
        <end position="138"/>
    </location>
</feature>
<dbReference type="SMART" id="SM00360">
    <property type="entry name" value="RRM"/>
    <property type="match status" value="1"/>
</dbReference>
<dbReference type="Pfam" id="PF00076">
    <property type="entry name" value="RRM_1"/>
    <property type="match status" value="1"/>
</dbReference>
<dbReference type="Proteomes" id="UP000251960">
    <property type="component" value="Chromosome 1"/>
</dbReference>